<reference evidence="3 4" key="3">
    <citation type="journal article" date="2017" name="G3 (Bethesda)">
        <title>Comparative analysis highlights variable genome content of wheat rusts and divergence of the mating loci.</title>
        <authorList>
            <person name="Cuomo C.A."/>
            <person name="Bakkeren G."/>
            <person name="Khalil H.B."/>
            <person name="Panwar V."/>
            <person name="Joly D."/>
            <person name="Linning R."/>
            <person name="Sakthikumar S."/>
            <person name="Song X."/>
            <person name="Adiconis X."/>
            <person name="Fan L."/>
            <person name="Goldberg J.M."/>
            <person name="Levin J.Z."/>
            <person name="Young S."/>
            <person name="Zeng Q."/>
            <person name="Anikster Y."/>
            <person name="Bruce M."/>
            <person name="Wang M."/>
            <person name="Yin C."/>
            <person name="McCallum B."/>
            <person name="Szabo L.J."/>
            <person name="Hulbert S."/>
            <person name="Chen X."/>
            <person name="Fellers J.P."/>
        </authorList>
    </citation>
    <scope>NUCLEOTIDE SEQUENCE</scope>
    <source>
        <strain evidence="3">isolate 1-1 / race 1 (BBBD)</strain>
        <strain evidence="4">Isolate 1-1 / race 1 (BBBD)</strain>
    </source>
</reference>
<dbReference type="VEuPathDB" id="FungiDB:PTTG_26024"/>
<evidence type="ECO:0000313" key="3">
    <source>
        <dbReference type="EnsemblFungi" id="PTTG_26024-t43_1-p1"/>
    </source>
</evidence>
<dbReference type="EMBL" id="ADAS02000013">
    <property type="protein sequence ID" value="OAV97343.1"/>
    <property type="molecule type" value="Genomic_DNA"/>
</dbReference>
<evidence type="ECO:0000313" key="4">
    <source>
        <dbReference type="Proteomes" id="UP000005240"/>
    </source>
</evidence>
<organism evidence="2">
    <name type="scientific">Puccinia triticina (isolate 1-1 / race 1 (BBBD))</name>
    <name type="common">Brown leaf rust fungus</name>
    <dbReference type="NCBI Taxonomy" id="630390"/>
    <lineage>
        <taxon>Eukaryota</taxon>
        <taxon>Fungi</taxon>
        <taxon>Dikarya</taxon>
        <taxon>Basidiomycota</taxon>
        <taxon>Pucciniomycotina</taxon>
        <taxon>Pucciniomycetes</taxon>
        <taxon>Pucciniales</taxon>
        <taxon>Pucciniaceae</taxon>
        <taxon>Puccinia</taxon>
    </lineage>
</organism>
<accession>A0A180GZ99</accession>
<proteinExistence type="predicted"/>
<feature type="region of interest" description="Disordered" evidence="1">
    <location>
        <begin position="30"/>
        <end position="112"/>
    </location>
</feature>
<feature type="non-terminal residue" evidence="2">
    <location>
        <position position="1"/>
    </location>
</feature>
<gene>
    <name evidence="2" type="ORF">PTTG_26024</name>
</gene>
<evidence type="ECO:0000256" key="1">
    <source>
        <dbReference type="SAM" id="MobiDB-lite"/>
    </source>
</evidence>
<keyword evidence="4" id="KW-1185">Reference proteome</keyword>
<dbReference type="AlphaFoldDB" id="A0A180GZ99"/>
<feature type="non-terminal residue" evidence="2">
    <location>
        <position position="147"/>
    </location>
</feature>
<evidence type="ECO:0000313" key="2">
    <source>
        <dbReference type="EMBL" id="OAV97343.1"/>
    </source>
</evidence>
<sequence length="147" mass="16478">HYQARGCTLGRDMKMDLSDMLELWKEWGGSVRQKKVKRSDSKWAPKNLPTRSAGAARPKPNLRPVASRSNSPAERAEKGKKRQSLAEVDGLPFKRRASPSTEHPAMTDPSLSADMINMTDMWAGEISFNTCMSEKMNPTDCKQAHFV</sequence>
<dbReference type="EnsemblFungi" id="PTTG_26024-t43_1">
    <property type="protein sequence ID" value="PTTG_26024-t43_1-p1"/>
    <property type="gene ID" value="PTTG_26024"/>
</dbReference>
<dbReference type="Proteomes" id="UP000005240">
    <property type="component" value="Unassembled WGS sequence"/>
</dbReference>
<reference evidence="2" key="1">
    <citation type="submission" date="2009-11" db="EMBL/GenBank/DDBJ databases">
        <authorList>
            <consortium name="The Broad Institute Genome Sequencing Platform"/>
            <person name="Ward D."/>
            <person name="Feldgarden M."/>
            <person name="Earl A."/>
            <person name="Young S.K."/>
            <person name="Zeng Q."/>
            <person name="Koehrsen M."/>
            <person name="Alvarado L."/>
            <person name="Berlin A."/>
            <person name="Bochicchio J."/>
            <person name="Borenstein D."/>
            <person name="Chapman S.B."/>
            <person name="Chen Z."/>
            <person name="Engels R."/>
            <person name="Freedman E."/>
            <person name="Gellesch M."/>
            <person name="Goldberg J."/>
            <person name="Griggs A."/>
            <person name="Gujja S."/>
            <person name="Heilman E."/>
            <person name="Heiman D."/>
            <person name="Hepburn T."/>
            <person name="Howarth C."/>
            <person name="Jen D."/>
            <person name="Larson L."/>
            <person name="Lewis B."/>
            <person name="Mehta T."/>
            <person name="Park D."/>
            <person name="Pearson M."/>
            <person name="Roberts A."/>
            <person name="Saif S."/>
            <person name="Shea T."/>
            <person name="Shenoy N."/>
            <person name="Sisk P."/>
            <person name="Stolte C."/>
            <person name="Sykes S."/>
            <person name="Thomson T."/>
            <person name="Walk T."/>
            <person name="White J."/>
            <person name="Yandava C."/>
            <person name="Izard J."/>
            <person name="Baranova O.V."/>
            <person name="Blanton J.M."/>
            <person name="Tanner A.C."/>
            <person name="Dewhirst F.E."/>
            <person name="Haas B."/>
            <person name="Nusbaum C."/>
            <person name="Birren B."/>
        </authorList>
    </citation>
    <scope>NUCLEOTIDE SEQUENCE [LARGE SCALE GENOMIC DNA]</scope>
    <source>
        <strain evidence="2">1-1 BBBD Race 1</strain>
    </source>
</reference>
<protein>
    <submittedName>
        <fullName evidence="2 3">Uncharacterized protein</fullName>
    </submittedName>
</protein>
<reference evidence="2" key="2">
    <citation type="submission" date="2016-05" db="EMBL/GenBank/DDBJ databases">
        <title>Comparative analysis highlights variable genome content of wheat rusts and divergence of the mating loci.</title>
        <authorList>
            <person name="Cuomo C.A."/>
            <person name="Bakkeren G."/>
            <person name="Szabo L."/>
            <person name="Khalil H."/>
            <person name="Joly D."/>
            <person name="Goldberg J."/>
            <person name="Young S."/>
            <person name="Zeng Q."/>
            <person name="Fellers J."/>
        </authorList>
    </citation>
    <scope>NUCLEOTIDE SEQUENCE [LARGE SCALE GENOMIC DNA]</scope>
    <source>
        <strain evidence="2">1-1 BBBD Race 1</strain>
    </source>
</reference>
<name>A0A180GZ99_PUCT1</name>
<reference evidence="3" key="4">
    <citation type="submission" date="2025-05" db="UniProtKB">
        <authorList>
            <consortium name="EnsemblFungi"/>
        </authorList>
    </citation>
    <scope>IDENTIFICATION</scope>
    <source>
        <strain evidence="3">isolate 1-1 / race 1 (BBBD)</strain>
    </source>
</reference>